<feature type="transmembrane region" description="Helical" evidence="1">
    <location>
        <begin position="6"/>
        <end position="23"/>
    </location>
</feature>
<organism evidence="2">
    <name type="scientific">viral metagenome</name>
    <dbReference type="NCBI Taxonomy" id="1070528"/>
    <lineage>
        <taxon>unclassified sequences</taxon>
        <taxon>metagenomes</taxon>
        <taxon>organismal metagenomes</taxon>
    </lineage>
</organism>
<keyword evidence="1" id="KW-1133">Transmembrane helix</keyword>
<evidence type="ECO:0000256" key="1">
    <source>
        <dbReference type="SAM" id="Phobius"/>
    </source>
</evidence>
<dbReference type="EMBL" id="MN740889">
    <property type="protein sequence ID" value="QHU16785.1"/>
    <property type="molecule type" value="Genomic_DNA"/>
</dbReference>
<protein>
    <submittedName>
        <fullName evidence="2">Uncharacterized protein</fullName>
    </submittedName>
</protein>
<proteinExistence type="predicted"/>
<accession>A0A6C0KFJ8</accession>
<dbReference type="AlphaFoldDB" id="A0A6C0KFJ8"/>
<evidence type="ECO:0000313" key="2">
    <source>
        <dbReference type="EMBL" id="QHU16785.1"/>
    </source>
</evidence>
<keyword evidence="1" id="KW-0812">Transmembrane</keyword>
<feature type="transmembrane region" description="Helical" evidence="1">
    <location>
        <begin position="35"/>
        <end position="55"/>
    </location>
</feature>
<reference evidence="2" key="1">
    <citation type="journal article" date="2020" name="Nature">
        <title>Giant virus diversity and host interactions through global metagenomics.</title>
        <authorList>
            <person name="Schulz F."/>
            <person name="Roux S."/>
            <person name="Paez-Espino D."/>
            <person name="Jungbluth S."/>
            <person name="Walsh D.A."/>
            <person name="Denef V.J."/>
            <person name="McMahon K.D."/>
            <person name="Konstantinidis K.T."/>
            <person name="Eloe-Fadrosh E.A."/>
            <person name="Kyrpides N.C."/>
            <person name="Woyke T."/>
        </authorList>
    </citation>
    <scope>NUCLEOTIDE SEQUENCE</scope>
    <source>
        <strain evidence="2">GVMAG-S-3300012000-53</strain>
    </source>
</reference>
<keyword evidence="1" id="KW-0472">Membrane</keyword>
<name>A0A6C0KFJ8_9ZZZZ</name>
<sequence length="88" mass="10190">MEKIFIISTIITFLFCLVKFIEMKYLDKEFKPLKFLVRDAVMVFVCSITASFFVFNMDGSITDFFNVLTDTKTLNTATTQIFTDEPGF</sequence>